<protein>
    <submittedName>
        <fullName evidence="2">Prepilin-type N-terminal cleavage/methylation domain-containing protein</fullName>
    </submittedName>
</protein>
<feature type="transmembrane region" description="Helical" evidence="1">
    <location>
        <begin position="21"/>
        <end position="43"/>
    </location>
</feature>
<organism evidence="2 3">
    <name type="scientific">Kineococcus radiotolerans</name>
    <dbReference type="NCBI Taxonomy" id="131568"/>
    <lineage>
        <taxon>Bacteria</taxon>
        <taxon>Bacillati</taxon>
        <taxon>Actinomycetota</taxon>
        <taxon>Actinomycetes</taxon>
        <taxon>Kineosporiales</taxon>
        <taxon>Kineosporiaceae</taxon>
        <taxon>Kineococcus</taxon>
    </lineage>
</organism>
<dbReference type="EMBL" id="JACHVY010000004">
    <property type="protein sequence ID" value="MBB2902839.1"/>
    <property type="molecule type" value="Genomic_DNA"/>
</dbReference>
<proteinExistence type="predicted"/>
<reference evidence="2 3" key="1">
    <citation type="submission" date="2020-08" db="EMBL/GenBank/DDBJ databases">
        <title>The Agave Microbiome: Exploring the role of microbial communities in plant adaptations to desert environments.</title>
        <authorList>
            <person name="Partida-Martinez L.P."/>
        </authorList>
    </citation>
    <scope>NUCLEOTIDE SEQUENCE [LARGE SCALE GENOMIC DNA]</scope>
    <source>
        <strain evidence="2 3">AS2.23</strain>
    </source>
</reference>
<dbReference type="NCBIfam" id="TIGR02532">
    <property type="entry name" value="IV_pilin_GFxxxE"/>
    <property type="match status" value="1"/>
</dbReference>
<reference evidence="2 3" key="2">
    <citation type="submission" date="2020-08" db="EMBL/GenBank/DDBJ databases">
        <authorList>
            <person name="Partida-Martinez L."/>
            <person name="Huntemann M."/>
            <person name="Clum A."/>
            <person name="Wang J."/>
            <person name="Palaniappan K."/>
            <person name="Ritter S."/>
            <person name="Chen I.-M."/>
            <person name="Stamatis D."/>
            <person name="Reddy T."/>
            <person name="O'Malley R."/>
            <person name="Daum C."/>
            <person name="Shapiro N."/>
            <person name="Ivanova N."/>
            <person name="Kyrpides N."/>
            <person name="Woyke T."/>
        </authorList>
    </citation>
    <scope>NUCLEOTIDE SEQUENCE [LARGE SCALE GENOMIC DNA]</scope>
    <source>
        <strain evidence="2 3">AS2.23</strain>
    </source>
</reference>
<gene>
    <name evidence="2" type="ORF">FHR75_003675</name>
</gene>
<name>A0A7W4XZ10_KINRA</name>
<dbReference type="PROSITE" id="PS00409">
    <property type="entry name" value="PROKAR_NTER_METHYL"/>
    <property type="match status" value="1"/>
</dbReference>
<dbReference type="AlphaFoldDB" id="A0A7W4XZ10"/>
<accession>A0A7W4XZ10</accession>
<dbReference type="Pfam" id="PF07963">
    <property type="entry name" value="N_methyl"/>
    <property type="match status" value="1"/>
</dbReference>
<keyword evidence="1" id="KW-1133">Transmembrane helix</keyword>
<dbReference type="RefSeq" id="WP_183392529.1">
    <property type="nucleotide sequence ID" value="NZ_JACHVY010000004.1"/>
</dbReference>
<evidence type="ECO:0000313" key="2">
    <source>
        <dbReference type="EMBL" id="MBB2902839.1"/>
    </source>
</evidence>
<keyword evidence="1" id="KW-0472">Membrane</keyword>
<dbReference type="InterPro" id="IPR012902">
    <property type="entry name" value="N_methyl_site"/>
</dbReference>
<dbReference type="Proteomes" id="UP000533269">
    <property type="component" value="Unassembled WGS sequence"/>
</dbReference>
<comment type="caution">
    <text evidence="2">The sequence shown here is derived from an EMBL/GenBank/DDBJ whole genome shotgun (WGS) entry which is preliminary data.</text>
</comment>
<keyword evidence="1" id="KW-0812">Transmembrane</keyword>
<evidence type="ECO:0000256" key="1">
    <source>
        <dbReference type="SAM" id="Phobius"/>
    </source>
</evidence>
<sequence>MTTRPAPSGEERDAGITLVELLVAMLVAGIVATMVATVTVQAFRIQRQTLTRETDSTAASLAMETITRDLRQALATQVTVAGQVTAVNAFSTTTASSATLVTWSKADPVRVTYTLANGTLTRTEKAPDSLGQGTTTTFNGAGTTRTSTVARHVTSTALFTYVRSDGTESTSYATDLDRALIAAVRVNLTVNSDSSGKLPGTTIQNTVVCQNL</sequence>
<evidence type="ECO:0000313" key="3">
    <source>
        <dbReference type="Proteomes" id="UP000533269"/>
    </source>
</evidence>